<gene>
    <name evidence="1" type="ORF">UW49_C0005G0018</name>
</gene>
<accession>A0A0G1IDN4</accession>
<evidence type="ECO:0000313" key="1">
    <source>
        <dbReference type="EMBL" id="KKT57330.1"/>
    </source>
</evidence>
<proteinExistence type="predicted"/>
<comment type="caution">
    <text evidence="1">The sequence shown here is derived from an EMBL/GenBank/DDBJ whole genome shotgun (WGS) entry which is preliminary data.</text>
</comment>
<protein>
    <submittedName>
        <fullName evidence="1">Uncharacterized protein</fullName>
    </submittedName>
</protein>
<dbReference type="AlphaFoldDB" id="A0A0G1IDN4"/>
<sequence>MVYWAIATSSKYPDVYVERIKAQSDGEASEKAEKWHKENMGFRYSFVVAKEISKSVLDTANNACLECGSDLSGGFHGDGCSFNGFYKPYSKIDVSKKDGQK</sequence>
<dbReference type="EMBL" id="LCIN01000005">
    <property type="protein sequence ID" value="KKT57330.1"/>
    <property type="molecule type" value="Genomic_DNA"/>
</dbReference>
<name>A0A0G1IDN4_9BACT</name>
<evidence type="ECO:0000313" key="2">
    <source>
        <dbReference type="Proteomes" id="UP000033977"/>
    </source>
</evidence>
<organism evidence="1 2">
    <name type="scientific">Candidatus Giovannonibacteria bacterium GW2011_GWB1_44_23</name>
    <dbReference type="NCBI Taxonomy" id="1618652"/>
    <lineage>
        <taxon>Bacteria</taxon>
        <taxon>Candidatus Giovannoniibacteriota</taxon>
    </lineage>
</organism>
<dbReference type="Proteomes" id="UP000033977">
    <property type="component" value="Unassembled WGS sequence"/>
</dbReference>
<reference evidence="1 2" key="1">
    <citation type="journal article" date="2015" name="Nature">
        <title>rRNA introns, odd ribosomes, and small enigmatic genomes across a large radiation of phyla.</title>
        <authorList>
            <person name="Brown C.T."/>
            <person name="Hug L.A."/>
            <person name="Thomas B.C."/>
            <person name="Sharon I."/>
            <person name="Castelle C.J."/>
            <person name="Singh A."/>
            <person name="Wilkins M.J."/>
            <person name="Williams K.H."/>
            <person name="Banfield J.F."/>
        </authorList>
    </citation>
    <scope>NUCLEOTIDE SEQUENCE [LARGE SCALE GENOMIC DNA]</scope>
</reference>